<dbReference type="EMBL" id="JBHTIW010000022">
    <property type="protein sequence ID" value="MFD0922597.1"/>
    <property type="molecule type" value="Genomic_DNA"/>
</dbReference>
<dbReference type="SMART" id="SM00530">
    <property type="entry name" value="HTH_XRE"/>
    <property type="match status" value="1"/>
</dbReference>
<name>A0ABW3FXI1_9PSEU</name>
<accession>A0ABW3FXI1</accession>
<reference evidence="4" key="1">
    <citation type="journal article" date="2019" name="Int. J. Syst. Evol. Microbiol.">
        <title>The Global Catalogue of Microorganisms (GCM) 10K type strain sequencing project: providing services to taxonomists for standard genome sequencing and annotation.</title>
        <authorList>
            <consortium name="The Broad Institute Genomics Platform"/>
            <consortium name="The Broad Institute Genome Sequencing Center for Infectious Disease"/>
            <person name="Wu L."/>
            <person name="Ma J."/>
        </authorList>
    </citation>
    <scope>NUCLEOTIDE SEQUENCE [LARGE SCALE GENOMIC DNA]</scope>
    <source>
        <strain evidence="4">CCUG 56401</strain>
    </source>
</reference>
<proteinExistence type="predicted"/>
<dbReference type="PROSITE" id="PS50943">
    <property type="entry name" value="HTH_CROC1"/>
    <property type="match status" value="1"/>
</dbReference>
<evidence type="ECO:0000259" key="2">
    <source>
        <dbReference type="PROSITE" id="PS50943"/>
    </source>
</evidence>
<dbReference type="InterPro" id="IPR010982">
    <property type="entry name" value="Lambda_DNA-bd_dom_sf"/>
</dbReference>
<sequence>METTNSNHLAAASESPDPAGSVASPTLRRRVLAAELKRLRLAAGLTHVDVASRLGWQQGKVSKIETAKQSVGIDAVMALAEVCQASADQRSRLVELARAARSRAWWEQYRDVVSRAQQVCVGLEAEADVIRSFAVELVPELVRVPEYERAVCAARQRRLDEAPLERRLEWLLRRQRMLLEDHKAEIDIVLAESALRRRVVEPAAHRAQLRHLLDVIERSGVTVRVLPFEAGALPVDVPFSILSFCDLPHPDVAVVAGPVGCTYVEVEEEVETLRGLMDDLGALALSPRDSVGVIAAAADALEE</sequence>
<comment type="caution">
    <text evidence="3">The sequence shown here is derived from an EMBL/GenBank/DDBJ whole genome shotgun (WGS) entry which is preliminary data.</text>
</comment>
<protein>
    <submittedName>
        <fullName evidence="3">Helix-turn-helix domain-containing protein</fullName>
    </submittedName>
</protein>
<dbReference type="Pfam" id="PF13560">
    <property type="entry name" value="HTH_31"/>
    <property type="match status" value="1"/>
</dbReference>
<feature type="domain" description="HTH cro/C1-type" evidence="2">
    <location>
        <begin position="36"/>
        <end position="90"/>
    </location>
</feature>
<dbReference type="Proteomes" id="UP001597018">
    <property type="component" value="Unassembled WGS sequence"/>
</dbReference>
<dbReference type="InterPro" id="IPR001387">
    <property type="entry name" value="Cro/C1-type_HTH"/>
</dbReference>
<dbReference type="SUPFAM" id="SSF47413">
    <property type="entry name" value="lambda repressor-like DNA-binding domains"/>
    <property type="match status" value="1"/>
</dbReference>
<dbReference type="CDD" id="cd00093">
    <property type="entry name" value="HTH_XRE"/>
    <property type="match status" value="1"/>
</dbReference>
<dbReference type="InterPro" id="IPR043917">
    <property type="entry name" value="DUF5753"/>
</dbReference>
<organism evidence="3 4">
    <name type="scientific">Saccharopolyspora rosea</name>
    <dbReference type="NCBI Taxonomy" id="524884"/>
    <lineage>
        <taxon>Bacteria</taxon>
        <taxon>Bacillati</taxon>
        <taxon>Actinomycetota</taxon>
        <taxon>Actinomycetes</taxon>
        <taxon>Pseudonocardiales</taxon>
        <taxon>Pseudonocardiaceae</taxon>
        <taxon>Saccharopolyspora</taxon>
    </lineage>
</organism>
<evidence type="ECO:0000313" key="3">
    <source>
        <dbReference type="EMBL" id="MFD0922597.1"/>
    </source>
</evidence>
<dbReference type="Pfam" id="PF19054">
    <property type="entry name" value="DUF5753"/>
    <property type="match status" value="1"/>
</dbReference>
<dbReference type="RefSeq" id="WP_263252255.1">
    <property type="nucleotide sequence ID" value="NZ_BAABLT010000054.1"/>
</dbReference>
<evidence type="ECO:0000256" key="1">
    <source>
        <dbReference type="SAM" id="MobiDB-lite"/>
    </source>
</evidence>
<gene>
    <name evidence="3" type="ORF">ACFQ16_22865</name>
</gene>
<dbReference type="Gene3D" id="1.10.260.40">
    <property type="entry name" value="lambda repressor-like DNA-binding domains"/>
    <property type="match status" value="1"/>
</dbReference>
<feature type="region of interest" description="Disordered" evidence="1">
    <location>
        <begin position="1"/>
        <end position="24"/>
    </location>
</feature>
<keyword evidence="4" id="KW-1185">Reference proteome</keyword>
<evidence type="ECO:0000313" key="4">
    <source>
        <dbReference type="Proteomes" id="UP001597018"/>
    </source>
</evidence>